<comment type="caution">
    <text evidence="2">The sequence shown here is derived from an EMBL/GenBank/DDBJ whole genome shotgun (WGS) entry which is preliminary data.</text>
</comment>
<name>A0A8J2VLC0_9RHOB</name>
<evidence type="ECO:0000313" key="3">
    <source>
        <dbReference type="Proteomes" id="UP000602745"/>
    </source>
</evidence>
<organism evidence="2 3">
    <name type="scientific">Agaricicola taiwanensis</name>
    <dbReference type="NCBI Taxonomy" id="591372"/>
    <lineage>
        <taxon>Bacteria</taxon>
        <taxon>Pseudomonadati</taxon>
        <taxon>Pseudomonadota</taxon>
        <taxon>Alphaproteobacteria</taxon>
        <taxon>Rhodobacterales</taxon>
        <taxon>Paracoccaceae</taxon>
        <taxon>Agaricicola</taxon>
    </lineage>
</organism>
<dbReference type="InterPro" id="IPR010753">
    <property type="entry name" value="DUF1330"/>
</dbReference>
<dbReference type="SUPFAM" id="SSF54909">
    <property type="entry name" value="Dimeric alpha+beta barrel"/>
    <property type="match status" value="1"/>
</dbReference>
<dbReference type="Proteomes" id="UP000602745">
    <property type="component" value="Unassembled WGS sequence"/>
</dbReference>
<dbReference type="PANTHER" id="PTHR41521:SF4">
    <property type="entry name" value="BLR0684 PROTEIN"/>
    <property type="match status" value="1"/>
</dbReference>
<evidence type="ECO:0000259" key="1">
    <source>
        <dbReference type="Pfam" id="PF07045"/>
    </source>
</evidence>
<reference evidence="2" key="1">
    <citation type="journal article" date="2014" name="Int. J. Syst. Evol. Microbiol.">
        <title>Complete genome sequence of Corynebacterium casei LMG S-19264T (=DSM 44701T), isolated from a smear-ripened cheese.</title>
        <authorList>
            <consortium name="US DOE Joint Genome Institute (JGI-PGF)"/>
            <person name="Walter F."/>
            <person name="Albersmeier A."/>
            <person name="Kalinowski J."/>
            <person name="Ruckert C."/>
        </authorList>
    </citation>
    <scope>NUCLEOTIDE SEQUENCE</scope>
    <source>
        <strain evidence="2">CCM 7684</strain>
    </source>
</reference>
<dbReference type="Gene3D" id="3.30.70.100">
    <property type="match status" value="1"/>
</dbReference>
<keyword evidence="3" id="KW-1185">Reference proteome</keyword>
<sequence>MSTPPKGYWIARVDISDEEAYRTYTAANGEAFAKYSGRFLVRGGRHEAVEGKARSRNVIIEFPTYEAALACWRSDEYRRARSFRDGAATAEVIVIEGYEPS</sequence>
<gene>
    <name evidence="2" type="ORF">GCM10007276_03680</name>
</gene>
<feature type="domain" description="DUF1330" evidence="1">
    <location>
        <begin position="6"/>
        <end position="98"/>
    </location>
</feature>
<dbReference type="RefSeq" id="WP_188407999.1">
    <property type="nucleotide sequence ID" value="NZ_BMCP01000001.1"/>
</dbReference>
<evidence type="ECO:0000313" key="2">
    <source>
        <dbReference type="EMBL" id="GGE29728.1"/>
    </source>
</evidence>
<dbReference type="PANTHER" id="PTHR41521">
    <property type="match status" value="1"/>
</dbReference>
<dbReference type="AlphaFoldDB" id="A0A8J2VLC0"/>
<dbReference type="EMBL" id="BMCP01000001">
    <property type="protein sequence ID" value="GGE29728.1"/>
    <property type="molecule type" value="Genomic_DNA"/>
</dbReference>
<reference evidence="2" key="2">
    <citation type="submission" date="2020-09" db="EMBL/GenBank/DDBJ databases">
        <authorList>
            <person name="Sun Q."/>
            <person name="Sedlacek I."/>
        </authorList>
    </citation>
    <scope>NUCLEOTIDE SEQUENCE</scope>
    <source>
        <strain evidence="2">CCM 7684</strain>
    </source>
</reference>
<dbReference type="InterPro" id="IPR011008">
    <property type="entry name" value="Dimeric_a/b-barrel"/>
</dbReference>
<accession>A0A8J2VLC0</accession>
<protein>
    <recommendedName>
        <fullName evidence="1">DUF1330 domain-containing protein</fullName>
    </recommendedName>
</protein>
<dbReference type="Pfam" id="PF07045">
    <property type="entry name" value="DUF1330"/>
    <property type="match status" value="1"/>
</dbReference>
<proteinExistence type="predicted"/>